<accession>A0ABY5P307</accession>
<evidence type="ECO:0000256" key="7">
    <source>
        <dbReference type="ARBA" id="ARBA00022729"/>
    </source>
</evidence>
<keyword evidence="7 14" id="KW-0732">Signal</keyword>
<dbReference type="Gene3D" id="3.40.710.10">
    <property type="entry name" value="DD-peptidase/beta-lactamase superfamily"/>
    <property type="match status" value="1"/>
</dbReference>
<evidence type="ECO:0000256" key="11">
    <source>
        <dbReference type="ARBA" id="ARBA00023316"/>
    </source>
</evidence>
<evidence type="ECO:0000256" key="4">
    <source>
        <dbReference type="ARBA" id="ARBA00012448"/>
    </source>
</evidence>
<dbReference type="InterPro" id="IPR015956">
    <property type="entry name" value="Peniciliin-bd_prot_C_sf"/>
</dbReference>
<dbReference type="EC" id="3.4.16.4" evidence="4"/>
<dbReference type="PANTHER" id="PTHR35333">
    <property type="entry name" value="BETA-LACTAMASE"/>
    <property type="match status" value="1"/>
</dbReference>
<evidence type="ECO:0000313" key="16">
    <source>
        <dbReference type="EMBL" id="UUX33096.1"/>
    </source>
</evidence>
<proteinExistence type="inferred from homology"/>
<dbReference type="PRINTS" id="PR00725">
    <property type="entry name" value="DADACBPTASE1"/>
</dbReference>
<keyword evidence="11" id="KW-0961">Cell wall biogenesis/degradation</keyword>
<dbReference type="SMART" id="SM00936">
    <property type="entry name" value="PBP5_C"/>
    <property type="match status" value="1"/>
</dbReference>
<feature type="domain" description="Peptidase S11 D-Ala-D-Ala carboxypeptidase A C-terminal" evidence="15">
    <location>
        <begin position="307"/>
        <end position="416"/>
    </location>
</feature>
<evidence type="ECO:0000256" key="5">
    <source>
        <dbReference type="ARBA" id="ARBA00022645"/>
    </source>
</evidence>
<dbReference type="InterPro" id="IPR037167">
    <property type="entry name" value="Peptidase_S11_C_sf"/>
</dbReference>
<dbReference type="Proteomes" id="UP001315967">
    <property type="component" value="Chromosome"/>
</dbReference>
<dbReference type="SUPFAM" id="SSF56601">
    <property type="entry name" value="beta-lactamase/transpeptidase-like"/>
    <property type="match status" value="1"/>
</dbReference>
<keyword evidence="17" id="KW-1185">Reference proteome</keyword>
<dbReference type="GO" id="GO:0004180">
    <property type="term" value="F:carboxypeptidase activity"/>
    <property type="evidence" value="ECO:0007669"/>
    <property type="project" value="UniProtKB-KW"/>
</dbReference>
<evidence type="ECO:0000256" key="3">
    <source>
        <dbReference type="ARBA" id="ARBA00007164"/>
    </source>
</evidence>
<evidence type="ECO:0000256" key="2">
    <source>
        <dbReference type="ARBA" id="ARBA00004752"/>
    </source>
</evidence>
<dbReference type="InterPro" id="IPR012907">
    <property type="entry name" value="Peptidase_S11_C"/>
</dbReference>
<feature type="signal peptide" evidence="14">
    <location>
        <begin position="1"/>
        <end position="30"/>
    </location>
</feature>
<dbReference type="InterPro" id="IPR012338">
    <property type="entry name" value="Beta-lactam/transpept-like"/>
</dbReference>
<keyword evidence="9" id="KW-0133">Cell shape</keyword>
<name>A0ABY5P307_9LACT</name>
<comment type="similarity">
    <text evidence="3 13">Belongs to the peptidase S11 family.</text>
</comment>
<comment type="pathway">
    <text evidence="2">Cell wall biogenesis; peptidoglycan biosynthesis.</text>
</comment>
<dbReference type="EMBL" id="CP102453">
    <property type="protein sequence ID" value="UUX33096.1"/>
    <property type="molecule type" value="Genomic_DNA"/>
</dbReference>
<protein>
    <recommendedName>
        <fullName evidence="4">serine-type D-Ala-D-Ala carboxypeptidase</fullName>
        <ecNumber evidence="4">3.4.16.4</ecNumber>
    </recommendedName>
</protein>
<dbReference type="InterPro" id="IPR001967">
    <property type="entry name" value="Peptidase_S11_N"/>
</dbReference>
<evidence type="ECO:0000256" key="12">
    <source>
        <dbReference type="ARBA" id="ARBA00034000"/>
    </source>
</evidence>
<comment type="function">
    <text evidence="1">Removes C-terminal D-alanyl residues from sugar-peptide cell wall precursors.</text>
</comment>
<evidence type="ECO:0000256" key="14">
    <source>
        <dbReference type="SAM" id="SignalP"/>
    </source>
</evidence>
<keyword evidence="10" id="KW-0573">Peptidoglycan synthesis</keyword>
<evidence type="ECO:0000256" key="13">
    <source>
        <dbReference type="RuleBase" id="RU004016"/>
    </source>
</evidence>
<comment type="catalytic activity">
    <reaction evidence="12">
        <text>Preferential cleavage: (Ac)2-L-Lys-D-Ala-|-D-Ala. Also transpeptidation of peptidyl-alanyl moieties that are N-acyl substituents of D-alanine.</text>
        <dbReference type="EC" id="3.4.16.4"/>
    </reaction>
</comment>
<feature type="chain" id="PRO_5046329396" description="serine-type D-Ala-D-Ala carboxypeptidase" evidence="14">
    <location>
        <begin position="31"/>
        <end position="447"/>
    </location>
</feature>
<evidence type="ECO:0000256" key="9">
    <source>
        <dbReference type="ARBA" id="ARBA00022960"/>
    </source>
</evidence>
<reference evidence="16 17" key="1">
    <citation type="submission" date="2022-08" db="EMBL/GenBank/DDBJ databases">
        <title>Aerococcaceae sp. nov isolated from spoiled eye mask.</title>
        <authorList>
            <person name="Zhou G."/>
            <person name="Xie X.-B."/>
            <person name="Shi Q.-S."/>
            <person name="Wang Y.-S."/>
            <person name="Wen X."/>
            <person name="Peng H."/>
            <person name="Yang X.-J."/>
            <person name="Tao H.-B."/>
            <person name="Huang X.-M."/>
        </authorList>
    </citation>
    <scope>NUCLEOTIDE SEQUENCE [LARGE SCALE GENOMIC DNA]</scope>
    <source>
        <strain evidence="17">DM20194951</strain>
    </source>
</reference>
<keyword evidence="6" id="KW-0645">Protease</keyword>
<evidence type="ECO:0000313" key="17">
    <source>
        <dbReference type="Proteomes" id="UP001315967"/>
    </source>
</evidence>
<dbReference type="InterPro" id="IPR000871">
    <property type="entry name" value="Beta-lactam_class-A"/>
</dbReference>
<evidence type="ECO:0000256" key="1">
    <source>
        <dbReference type="ARBA" id="ARBA00003217"/>
    </source>
</evidence>
<gene>
    <name evidence="16" type="ORF">NRE15_09265</name>
</gene>
<organism evidence="16 17">
    <name type="scientific">Fundicoccus culcitae</name>
    <dbReference type="NCBI Taxonomy" id="2969821"/>
    <lineage>
        <taxon>Bacteria</taxon>
        <taxon>Bacillati</taxon>
        <taxon>Bacillota</taxon>
        <taxon>Bacilli</taxon>
        <taxon>Lactobacillales</taxon>
        <taxon>Aerococcaceae</taxon>
        <taxon>Fundicoccus</taxon>
    </lineage>
</organism>
<dbReference type="Pfam" id="PF07943">
    <property type="entry name" value="PBP5_C"/>
    <property type="match status" value="1"/>
</dbReference>
<keyword evidence="8" id="KW-0378">Hydrolase</keyword>
<keyword evidence="5 16" id="KW-0121">Carboxypeptidase</keyword>
<dbReference type="PANTHER" id="PTHR35333:SF4">
    <property type="entry name" value="SLR0121 PROTEIN"/>
    <property type="match status" value="1"/>
</dbReference>
<evidence type="ECO:0000259" key="15">
    <source>
        <dbReference type="SMART" id="SM00936"/>
    </source>
</evidence>
<evidence type="ECO:0000256" key="6">
    <source>
        <dbReference type="ARBA" id="ARBA00022670"/>
    </source>
</evidence>
<dbReference type="SUPFAM" id="SSF69189">
    <property type="entry name" value="Penicillin-binding protein associated domain"/>
    <property type="match status" value="1"/>
</dbReference>
<dbReference type="RefSeq" id="WP_313792598.1">
    <property type="nucleotide sequence ID" value="NZ_CP102453.1"/>
</dbReference>
<dbReference type="Gene3D" id="2.60.410.10">
    <property type="entry name" value="D-Ala-D-Ala carboxypeptidase, C-terminal domain"/>
    <property type="match status" value="1"/>
</dbReference>
<evidence type="ECO:0000256" key="10">
    <source>
        <dbReference type="ARBA" id="ARBA00022984"/>
    </source>
</evidence>
<dbReference type="InterPro" id="IPR018044">
    <property type="entry name" value="Peptidase_S11"/>
</dbReference>
<sequence>MKLHISALKNWKKLCLLLVLFIQMPVTVTAQVQNQTLPTIESPTALLFNANSGQIIFEKESDIPMDAGSVSKLLSLYILRKAIDAGEIDWDTTVPISDYAYAVSQDYDVANVPLRQDKTYTVEELYEAVIINLAHGATIALSELLAGSEPEFVQVMSQQLDAWGIEDYDLINATGLTSAYDPTVVGSEEEGTTNQLTAEAVGVIAYYLLEDYPDILSLTSVTEKTFRQGTSDAFQMTNYNQMLPSSNFGYPDVDGLSSGSSLAGGYNLVVTADRDNYRLLAVILGATSNEERYNSATALLDYGFGYFRNDRLIQANQVATQISEIPVVGATEKSVSLVYEEPLDLTVPIGQNNVSLAYDFIPNDAYFDDNNRLVSPVAANTTVGSVQVTLRDSPINYLPNVQGNQTPVKIASAIEEAPWYTNSWNQLSDGFSQTMESIRVFFTDLFN</sequence>
<evidence type="ECO:0000256" key="8">
    <source>
        <dbReference type="ARBA" id="ARBA00022801"/>
    </source>
</evidence>
<dbReference type="Pfam" id="PF00768">
    <property type="entry name" value="Peptidase_S11"/>
    <property type="match status" value="1"/>
</dbReference>